<gene>
    <name evidence="3" type="ORF">ACFQ27_03430</name>
</gene>
<keyword evidence="1" id="KW-0732">Signal</keyword>
<dbReference type="CDD" id="cd22785">
    <property type="entry name" value="DPBB_MltA-like"/>
    <property type="match status" value="1"/>
</dbReference>
<dbReference type="PANTHER" id="PTHR30124:SF0">
    <property type="entry name" value="MEMBRANE-BOUND LYTIC MUREIN TRANSGLYCOSYLASE A"/>
    <property type="match status" value="1"/>
</dbReference>
<protein>
    <submittedName>
        <fullName evidence="3">3D domain-containing protein</fullName>
    </submittedName>
</protein>
<dbReference type="SUPFAM" id="SSF50685">
    <property type="entry name" value="Barwin-like endoglucanases"/>
    <property type="match status" value="1"/>
</dbReference>
<evidence type="ECO:0000313" key="4">
    <source>
        <dbReference type="Proteomes" id="UP001597216"/>
    </source>
</evidence>
<keyword evidence="4" id="KW-1185">Reference proteome</keyword>
<dbReference type="RefSeq" id="WP_377352502.1">
    <property type="nucleotide sequence ID" value="NZ_JBHTLQ010000005.1"/>
</dbReference>
<feature type="chain" id="PRO_5047187100" evidence="1">
    <location>
        <begin position="23"/>
        <end position="164"/>
    </location>
</feature>
<feature type="signal peptide" evidence="1">
    <location>
        <begin position="1"/>
        <end position="22"/>
    </location>
</feature>
<comment type="caution">
    <text evidence="3">The sequence shown here is derived from an EMBL/GenBank/DDBJ whole genome shotgun (WGS) entry which is preliminary data.</text>
</comment>
<sequence length="164" mass="17122">MRRRLAALAAIPLLAFAGAAQADSPSEKAPDPIGDLLITALTGTLPSAPDFRLKASLYHAGARGVGVFDSLGCKVVAMRTAAIDARLIPKRTILFIKETVGLPLPDGSTHDGYWYASDTGGAIKGQRIDLFTGMGAKSMQNLRSVNLANLTVTKAGEFKGCPPG</sequence>
<proteinExistence type="predicted"/>
<name>A0ABW3SXF8_9CAUL</name>
<dbReference type="Proteomes" id="UP001597216">
    <property type="component" value="Unassembled WGS sequence"/>
</dbReference>
<dbReference type="InterPro" id="IPR036908">
    <property type="entry name" value="RlpA-like_sf"/>
</dbReference>
<dbReference type="Gene3D" id="2.40.40.10">
    <property type="entry name" value="RlpA-like domain"/>
    <property type="match status" value="1"/>
</dbReference>
<accession>A0ABW3SXF8</accession>
<dbReference type="InterPro" id="IPR026044">
    <property type="entry name" value="MltA"/>
</dbReference>
<dbReference type="EMBL" id="JBHTLQ010000005">
    <property type="protein sequence ID" value="MFD1189619.1"/>
    <property type="molecule type" value="Genomic_DNA"/>
</dbReference>
<dbReference type="InterPro" id="IPR010611">
    <property type="entry name" value="3D_dom"/>
</dbReference>
<evidence type="ECO:0000256" key="1">
    <source>
        <dbReference type="SAM" id="SignalP"/>
    </source>
</evidence>
<organism evidence="3 4">
    <name type="scientific">Phenylobacterium conjunctum</name>
    <dbReference type="NCBI Taxonomy" id="1298959"/>
    <lineage>
        <taxon>Bacteria</taxon>
        <taxon>Pseudomonadati</taxon>
        <taxon>Pseudomonadota</taxon>
        <taxon>Alphaproteobacteria</taxon>
        <taxon>Caulobacterales</taxon>
        <taxon>Caulobacteraceae</taxon>
        <taxon>Phenylobacterium</taxon>
    </lineage>
</organism>
<evidence type="ECO:0000313" key="3">
    <source>
        <dbReference type="EMBL" id="MFD1189619.1"/>
    </source>
</evidence>
<dbReference type="Pfam" id="PF06725">
    <property type="entry name" value="3D"/>
    <property type="match status" value="1"/>
</dbReference>
<dbReference type="PANTHER" id="PTHR30124">
    <property type="entry name" value="MEMBRANE-BOUND LYTIC MUREIN TRANSGLYCOSYLASE A"/>
    <property type="match status" value="1"/>
</dbReference>
<reference evidence="4" key="1">
    <citation type="journal article" date="2019" name="Int. J. Syst. Evol. Microbiol.">
        <title>The Global Catalogue of Microorganisms (GCM) 10K type strain sequencing project: providing services to taxonomists for standard genome sequencing and annotation.</title>
        <authorList>
            <consortium name="The Broad Institute Genomics Platform"/>
            <consortium name="The Broad Institute Genome Sequencing Center for Infectious Disease"/>
            <person name="Wu L."/>
            <person name="Ma J."/>
        </authorList>
    </citation>
    <scope>NUCLEOTIDE SEQUENCE [LARGE SCALE GENOMIC DNA]</scope>
    <source>
        <strain evidence="4">CCUG 55074</strain>
    </source>
</reference>
<evidence type="ECO:0000259" key="2">
    <source>
        <dbReference type="Pfam" id="PF06725"/>
    </source>
</evidence>
<feature type="domain" description="3D" evidence="2">
    <location>
        <begin position="79"/>
        <end position="138"/>
    </location>
</feature>